<dbReference type="InterPro" id="IPR009003">
    <property type="entry name" value="Peptidase_S1_PA"/>
</dbReference>
<keyword evidence="2" id="KW-1185">Reference proteome</keyword>
<comment type="caution">
    <text evidence="1">The sequence shown here is derived from an EMBL/GenBank/DDBJ whole genome shotgun (WGS) entry which is preliminary data.</text>
</comment>
<accession>A0ABU5JPX4</accession>
<keyword evidence="1" id="KW-0645">Protease</keyword>
<organism evidence="1 2">
    <name type="scientific">Micromonospora sicca</name>
    <dbReference type="NCBI Taxonomy" id="2202420"/>
    <lineage>
        <taxon>Bacteria</taxon>
        <taxon>Bacillati</taxon>
        <taxon>Actinomycetota</taxon>
        <taxon>Actinomycetes</taxon>
        <taxon>Micromonosporales</taxon>
        <taxon>Micromonosporaceae</taxon>
        <taxon>Micromonospora</taxon>
    </lineage>
</organism>
<dbReference type="RefSeq" id="WP_322444119.1">
    <property type="nucleotide sequence ID" value="NZ_JAXOTQ010000098.1"/>
</dbReference>
<name>A0ABU5JPX4_9ACTN</name>
<gene>
    <name evidence="1" type="ORF">U2F25_35445</name>
</gene>
<dbReference type="Proteomes" id="UP001290101">
    <property type="component" value="Unassembled WGS sequence"/>
</dbReference>
<dbReference type="GO" id="GO:0008233">
    <property type="term" value="F:peptidase activity"/>
    <property type="evidence" value="ECO:0007669"/>
    <property type="project" value="UniProtKB-KW"/>
</dbReference>
<dbReference type="EMBL" id="JAXOTQ010000098">
    <property type="protein sequence ID" value="MDZ5494668.1"/>
    <property type="molecule type" value="Genomic_DNA"/>
</dbReference>
<protein>
    <submittedName>
        <fullName evidence="1">Serine protease</fullName>
    </submittedName>
</protein>
<dbReference type="InterPro" id="IPR043504">
    <property type="entry name" value="Peptidase_S1_PA_chymotrypsin"/>
</dbReference>
<evidence type="ECO:0000313" key="1">
    <source>
        <dbReference type="EMBL" id="MDZ5494668.1"/>
    </source>
</evidence>
<dbReference type="Pfam" id="PF13365">
    <property type="entry name" value="Trypsin_2"/>
    <property type="match status" value="1"/>
</dbReference>
<dbReference type="Gene3D" id="2.40.10.10">
    <property type="entry name" value="Trypsin-like serine proteases"/>
    <property type="match status" value="2"/>
</dbReference>
<dbReference type="SUPFAM" id="SSF50494">
    <property type="entry name" value="Trypsin-like serine proteases"/>
    <property type="match status" value="1"/>
</dbReference>
<reference evidence="1 2" key="1">
    <citation type="submission" date="2023-12" db="EMBL/GenBank/DDBJ databases">
        <title>Micromonospora sp. nov., isolated from Atacama Desert.</title>
        <authorList>
            <person name="Carro L."/>
            <person name="Golinska P."/>
            <person name="Klenk H.-P."/>
            <person name="Goodfellow M."/>
        </authorList>
    </citation>
    <scope>NUCLEOTIDE SEQUENCE [LARGE SCALE GENOMIC DNA]</scope>
    <source>
        <strain evidence="1 2">4G53</strain>
    </source>
</reference>
<dbReference type="GO" id="GO:0006508">
    <property type="term" value="P:proteolysis"/>
    <property type="evidence" value="ECO:0007669"/>
    <property type="project" value="UniProtKB-KW"/>
</dbReference>
<sequence>MWPTQASLYIEPVSPGGEPLSGATGFVVTRADGTDFLLTARHVLTGRHDETKQIMHSSGATPEKVRIYHYGALMTVPEVITQDLYDDDGDQVFIEDPSMVDVETADVVALPLSRPRYGAIVRSYELPPTAEPPSVTAPVWIVGYPAGSRRDGHELAVWSRGSVATDPVSTWHGDRFLVDSRTRPGQSGAPVISFVSAHSSFSPDGQVRHDFADSWTLLGLYSGRLYNGNKESSDLGSVWTVSAIRRILYGVDI</sequence>
<proteinExistence type="predicted"/>
<evidence type="ECO:0000313" key="2">
    <source>
        <dbReference type="Proteomes" id="UP001290101"/>
    </source>
</evidence>
<keyword evidence="1" id="KW-0378">Hydrolase</keyword>